<dbReference type="Pfam" id="PF02597">
    <property type="entry name" value="ThiS"/>
    <property type="match status" value="1"/>
</dbReference>
<dbReference type="InterPro" id="IPR016155">
    <property type="entry name" value="Mopterin_synth/thiamin_S_b"/>
</dbReference>
<protein>
    <recommendedName>
        <fullName evidence="3">MoaD/ThiS family protein</fullName>
    </recommendedName>
</protein>
<sequence length="77" mass="8489">MEITIKYFGQLVETTNTTEELITIEKGQISSLLNLLLNKHKGLKQKDFQIAQNQEIVSVDTELSGAEIALLPPFSGG</sequence>
<dbReference type="PATRIC" id="fig|1382798.3.peg.1960"/>
<dbReference type="STRING" id="1382798.PK35_03935"/>
<dbReference type="InterPro" id="IPR003749">
    <property type="entry name" value="ThiS/MoaD-like"/>
</dbReference>
<dbReference type="EMBL" id="JTDV01000002">
    <property type="protein sequence ID" value="KJD33899.1"/>
    <property type="molecule type" value="Genomic_DNA"/>
</dbReference>
<gene>
    <name evidence="1" type="ORF">PK35_03935</name>
</gene>
<organism evidence="1 2">
    <name type="scientific">Neotamlana nanhaiensis</name>
    <dbReference type="NCBI Taxonomy" id="1382798"/>
    <lineage>
        <taxon>Bacteria</taxon>
        <taxon>Pseudomonadati</taxon>
        <taxon>Bacteroidota</taxon>
        <taxon>Flavobacteriia</taxon>
        <taxon>Flavobacteriales</taxon>
        <taxon>Flavobacteriaceae</taxon>
        <taxon>Neotamlana</taxon>
    </lineage>
</organism>
<proteinExistence type="predicted"/>
<dbReference type="SUPFAM" id="SSF54285">
    <property type="entry name" value="MoaD/ThiS"/>
    <property type="match status" value="1"/>
</dbReference>
<accession>A0A0D7W4F4</accession>
<name>A0A0D7W4F4_9FLAO</name>
<keyword evidence="2" id="KW-1185">Reference proteome</keyword>
<evidence type="ECO:0000313" key="1">
    <source>
        <dbReference type="EMBL" id="KJD33899.1"/>
    </source>
</evidence>
<dbReference type="InterPro" id="IPR012675">
    <property type="entry name" value="Beta-grasp_dom_sf"/>
</dbReference>
<evidence type="ECO:0000313" key="2">
    <source>
        <dbReference type="Proteomes" id="UP000032361"/>
    </source>
</evidence>
<dbReference type="RefSeq" id="WP_044625389.1">
    <property type="nucleotide sequence ID" value="NZ_JTDV01000002.1"/>
</dbReference>
<dbReference type="Gene3D" id="3.10.20.30">
    <property type="match status" value="1"/>
</dbReference>
<dbReference type="Proteomes" id="UP000032361">
    <property type="component" value="Unassembled WGS sequence"/>
</dbReference>
<dbReference type="OrthoDB" id="1191081at2"/>
<comment type="caution">
    <text evidence="1">The sequence shown here is derived from an EMBL/GenBank/DDBJ whole genome shotgun (WGS) entry which is preliminary data.</text>
</comment>
<evidence type="ECO:0008006" key="3">
    <source>
        <dbReference type="Google" id="ProtNLM"/>
    </source>
</evidence>
<dbReference type="AlphaFoldDB" id="A0A0D7W4F4"/>
<reference evidence="1 2" key="1">
    <citation type="journal article" date="2015" name="Antonie Van Leeuwenhoek">
        <title>Tamlana nanhaiensis sp. nov., isolated from surface seawater collected from the South China Sea.</title>
        <authorList>
            <person name="Liu X."/>
            <person name="Lai Q."/>
            <person name="Du Y."/>
            <person name="Li G."/>
            <person name="Sun F."/>
            <person name="Shao Z."/>
        </authorList>
    </citation>
    <scope>NUCLEOTIDE SEQUENCE [LARGE SCALE GENOMIC DNA]</scope>
    <source>
        <strain evidence="1 2">FHC16</strain>
    </source>
</reference>